<dbReference type="Proteomes" id="UP000536640">
    <property type="component" value="Unassembled WGS sequence"/>
</dbReference>
<protein>
    <submittedName>
        <fullName evidence="1">Uncharacterized protein</fullName>
    </submittedName>
</protein>
<dbReference type="AlphaFoldDB" id="A0A840R7N6"/>
<accession>A0A840R7N6</accession>
<keyword evidence="2" id="KW-1185">Reference proteome</keyword>
<name>A0A840R7N6_9GAMM</name>
<sequence>MAKGDFGDIGKKRAAPQNVDAFVESATADGTSNSADPRAKRDYKNLRIGLNRHEYELLEKAAQRDGMTLVGFIRSAFVKKAKGI</sequence>
<evidence type="ECO:0000313" key="1">
    <source>
        <dbReference type="EMBL" id="MBB5189275.1"/>
    </source>
</evidence>
<reference evidence="1 2" key="1">
    <citation type="submission" date="2020-08" db="EMBL/GenBank/DDBJ databases">
        <title>Genomic Encyclopedia of Type Strains, Phase IV (KMG-IV): sequencing the most valuable type-strain genomes for metagenomic binning, comparative biology and taxonomic classification.</title>
        <authorList>
            <person name="Goeker M."/>
        </authorList>
    </citation>
    <scope>NUCLEOTIDE SEQUENCE [LARGE SCALE GENOMIC DNA]</scope>
    <source>
        <strain evidence="1 2">DSM 25701</strain>
    </source>
</reference>
<dbReference type="EMBL" id="JACHHW010000020">
    <property type="protein sequence ID" value="MBB5189275.1"/>
    <property type="molecule type" value="Genomic_DNA"/>
</dbReference>
<dbReference type="RefSeq" id="WP_184465229.1">
    <property type="nucleotide sequence ID" value="NZ_JACHHW010000020.1"/>
</dbReference>
<evidence type="ECO:0000313" key="2">
    <source>
        <dbReference type="Proteomes" id="UP000536640"/>
    </source>
</evidence>
<organism evidence="1 2">
    <name type="scientific">Zhongshania antarctica</name>
    <dbReference type="NCBI Taxonomy" id="641702"/>
    <lineage>
        <taxon>Bacteria</taxon>
        <taxon>Pseudomonadati</taxon>
        <taxon>Pseudomonadota</taxon>
        <taxon>Gammaproteobacteria</taxon>
        <taxon>Cellvibrionales</taxon>
        <taxon>Spongiibacteraceae</taxon>
        <taxon>Zhongshania</taxon>
    </lineage>
</organism>
<comment type="caution">
    <text evidence="1">The sequence shown here is derived from an EMBL/GenBank/DDBJ whole genome shotgun (WGS) entry which is preliminary data.</text>
</comment>
<gene>
    <name evidence="1" type="ORF">HNQ57_003578</name>
</gene>
<proteinExistence type="predicted"/>